<dbReference type="CDD" id="cd02440">
    <property type="entry name" value="AdoMet_MTases"/>
    <property type="match status" value="1"/>
</dbReference>
<dbReference type="Pfam" id="PF13847">
    <property type="entry name" value="Methyltransf_31"/>
    <property type="match status" value="1"/>
</dbReference>
<proteinExistence type="predicted"/>
<evidence type="ECO:0000259" key="1">
    <source>
        <dbReference type="Pfam" id="PF13847"/>
    </source>
</evidence>
<organism evidence="2 3">
    <name type="scientific">Peredibacter starrii</name>
    <dbReference type="NCBI Taxonomy" id="28202"/>
    <lineage>
        <taxon>Bacteria</taxon>
        <taxon>Pseudomonadati</taxon>
        <taxon>Bdellovibrionota</taxon>
        <taxon>Bacteriovoracia</taxon>
        <taxon>Bacteriovoracales</taxon>
        <taxon>Bacteriovoracaceae</taxon>
        <taxon>Peredibacter</taxon>
    </lineage>
</organism>
<keyword evidence="3" id="KW-1185">Reference proteome</keyword>
<reference evidence="2 3" key="1">
    <citation type="submission" date="2023-11" db="EMBL/GenBank/DDBJ databases">
        <title>Peredibacter starrii A3.12.</title>
        <authorList>
            <person name="Mitchell R.J."/>
        </authorList>
    </citation>
    <scope>NUCLEOTIDE SEQUENCE [LARGE SCALE GENOMIC DNA]</scope>
    <source>
        <strain evidence="2 3">A3.12</strain>
    </source>
</reference>
<keyword evidence="2" id="KW-0489">Methyltransferase</keyword>
<dbReference type="SUPFAM" id="SSF53335">
    <property type="entry name" value="S-adenosyl-L-methionine-dependent methyltransferases"/>
    <property type="match status" value="1"/>
</dbReference>
<evidence type="ECO:0000313" key="2">
    <source>
        <dbReference type="EMBL" id="WPU66547.1"/>
    </source>
</evidence>
<dbReference type="GO" id="GO:0008168">
    <property type="term" value="F:methyltransferase activity"/>
    <property type="evidence" value="ECO:0007669"/>
    <property type="project" value="UniProtKB-KW"/>
</dbReference>
<dbReference type="GO" id="GO:0032259">
    <property type="term" value="P:methylation"/>
    <property type="evidence" value="ECO:0007669"/>
    <property type="project" value="UniProtKB-KW"/>
</dbReference>
<dbReference type="KEGG" id="psti:SOO65_07295"/>
<accession>A0AAX4HTL1</accession>
<dbReference type="RefSeq" id="WP_321398871.1">
    <property type="nucleotide sequence ID" value="NZ_CP139487.1"/>
</dbReference>
<dbReference type="AlphaFoldDB" id="A0AAX4HTL1"/>
<dbReference type="InterPro" id="IPR029063">
    <property type="entry name" value="SAM-dependent_MTases_sf"/>
</dbReference>
<dbReference type="Gene3D" id="3.40.50.150">
    <property type="entry name" value="Vaccinia Virus protein VP39"/>
    <property type="match status" value="1"/>
</dbReference>
<protein>
    <submittedName>
        <fullName evidence="2">Methyltransferase domain-containing protein</fullName>
    </submittedName>
</protein>
<dbReference type="EMBL" id="CP139487">
    <property type="protein sequence ID" value="WPU66547.1"/>
    <property type="molecule type" value="Genomic_DNA"/>
</dbReference>
<dbReference type="InterPro" id="IPR025714">
    <property type="entry name" value="Methyltranfer_dom"/>
</dbReference>
<dbReference type="Proteomes" id="UP001324634">
    <property type="component" value="Chromosome"/>
</dbReference>
<feature type="domain" description="Methyltransferase" evidence="1">
    <location>
        <begin position="39"/>
        <end position="148"/>
    </location>
</feature>
<evidence type="ECO:0000313" key="3">
    <source>
        <dbReference type="Proteomes" id="UP001324634"/>
    </source>
</evidence>
<sequence>MKLSSELEAFVQSHLNLQVKISYPDHHGFLLRHKLGDCAQVLDVGTGNGTFVARLAEDHPNIHFVGIDKRRHCIDSCKTTKNFEAFQVDMFSRTSTFDFSQFDGFLMRYFLLHVDNAQKILELFKAKAKRPSRFWVIDLDWSQFTCEPKSETFDKLTGLVKDFCSKISVESRGGQNALPLLQKLGFQNIQVEHIPFSSKNIPIEELALYIKQEVLCYSIMSGRAMNDPETTELVQFIDKDVRAGKFKISYGMILLTAELTP</sequence>
<keyword evidence="2" id="KW-0808">Transferase</keyword>
<name>A0AAX4HTL1_9BACT</name>
<gene>
    <name evidence="2" type="ORF">SOO65_07295</name>
</gene>